<accession>A0A6L2LMX5</accession>
<dbReference type="EMBL" id="BKCJ010004571">
    <property type="protein sequence ID" value="GEU61842.1"/>
    <property type="molecule type" value="Genomic_DNA"/>
</dbReference>
<comment type="caution">
    <text evidence="1">The sequence shown here is derived from an EMBL/GenBank/DDBJ whole genome shotgun (WGS) entry which is preliminary data.</text>
</comment>
<gene>
    <name evidence="1" type="ORF">Tci_033820</name>
</gene>
<reference evidence="1" key="1">
    <citation type="journal article" date="2019" name="Sci. Rep.">
        <title>Draft genome of Tanacetum cinerariifolium, the natural source of mosquito coil.</title>
        <authorList>
            <person name="Yamashiro T."/>
            <person name="Shiraishi A."/>
            <person name="Satake H."/>
            <person name="Nakayama K."/>
        </authorList>
    </citation>
    <scope>NUCLEOTIDE SEQUENCE</scope>
</reference>
<organism evidence="1">
    <name type="scientific">Tanacetum cinerariifolium</name>
    <name type="common">Dalmatian daisy</name>
    <name type="synonym">Chrysanthemum cinerariifolium</name>
    <dbReference type="NCBI Taxonomy" id="118510"/>
    <lineage>
        <taxon>Eukaryota</taxon>
        <taxon>Viridiplantae</taxon>
        <taxon>Streptophyta</taxon>
        <taxon>Embryophyta</taxon>
        <taxon>Tracheophyta</taxon>
        <taxon>Spermatophyta</taxon>
        <taxon>Magnoliopsida</taxon>
        <taxon>eudicotyledons</taxon>
        <taxon>Gunneridae</taxon>
        <taxon>Pentapetalae</taxon>
        <taxon>asterids</taxon>
        <taxon>campanulids</taxon>
        <taxon>Asterales</taxon>
        <taxon>Asteraceae</taxon>
        <taxon>Asteroideae</taxon>
        <taxon>Anthemideae</taxon>
        <taxon>Anthemidinae</taxon>
        <taxon>Tanacetum</taxon>
    </lineage>
</organism>
<proteinExistence type="predicted"/>
<name>A0A6L2LMX5_TANCI</name>
<dbReference type="AlphaFoldDB" id="A0A6L2LMX5"/>
<protein>
    <submittedName>
        <fullName evidence="1">Uncharacterized protein</fullName>
    </submittedName>
</protein>
<evidence type="ECO:0000313" key="1">
    <source>
        <dbReference type="EMBL" id="GEU61842.1"/>
    </source>
</evidence>
<sequence>MHKEFPLPVTEFPLPEELSTAKKDSCHCQKKREATARKIALLSMSRRNYQSKRLLSATITLSNKAEDPVDVIVLPLIRVPSMLLDNSWVQRKKEKHQNNKIELHLVVDHLDGIWRKYTPLGLIWRRNGQVYRPTPNLLKDCAYKVWRWRYRQKQCRRDLSSGGVKKLTTALGHNRLIADLGDSIS</sequence>